<gene>
    <name evidence="7" type="primary">pdxH</name>
    <name evidence="12" type="ORF">ODI_02303</name>
    <name evidence="13" type="ORF">ODI_R3279</name>
</gene>
<evidence type="ECO:0000256" key="4">
    <source>
        <dbReference type="ARBA" id="ARBA00022643"/>
    </source>
</evidence>
<feature type="binding site" evidence="7 9">
    <location>
        <begin position="60"/>
        <end position="65"/>
    </location>
    <ligand>
        <name>FMN</name>
        <dbReference type="ChEBI" id="CHEBI:58210"/>
    </ligand>
</feature>
<dbReference type="SUPFAM" id="SSF50475">
    <property type="entry name" value="FMN-binding split barrel"/>
    <property type="match status" value="1"/>
</dbReference>
<dbReference type="Pfam" id="PF10590">
    <property type="entry name" value="PNP_phzG_C"/>
    <property type="match status" value="1"/>
</dbReference>
<feature type="binding site" evidence="8">
    <location>
        <begin position="7"/>
        <end position="10"/>
    </location>
    <ligand>
        <name>substrate</name>
    </ligand>
</feature>
<comment type="catalytic activity">
    <reaction evidence="7">
        <text>pyridoxine 5'-phosphate + O2 = pyridoxal 5'-phosphate + H2O2</text>
        <dbReference type="Rhea" id="RHEA:15149"/>
        <dbReference type="ChEBI" id="CHEBI:15379"/>
        <dbReference type="ChEBI" id="CHEBI:16240"/>
        <dbReference type="ChEBI" id="CHEBI:58589"/>
        <dbReference type="ChEBI" id="CHEBI:597326"/>
        <dbReference type="EC" id="1.4.3.5"/>
    </reaction>
</comment>
<evidence type="ECO:0000313" key="13">
    <source>
        <dbReference type="EMBL" id="SOE51216.1"/>
    </source>
</evidence>
<feature type="binding site" evidence="7 8">
    <location>
        <position position="130"/>
    </location>
    <ligand>
        <name>substrate</name>
    </ligand>
</feature>
<feature type="binding site" evidence="7 9">
    <location>
        <begin position="75"/>
        <end position="76"/>
    </location>
    <ligand>
        <name>FMN</name>
        <dbReference type="ChEBI" id="CHEBI:58210"/>
    </ligand>
</feature>
<dbReference type="Gene3D" id="2.30.110.10">
    <property type="entry name" value="Electron Transport, Fmn-binding Protein, Chain A"/>
    <property type="match status" value="1"/>
</dbReference>
<accession>A0A1C3K558</accession>
<name>A0A1C3K558_9BURK</name>
<dbReference type="KEGG" id="odi:ODI_R3279"/>
<keyword evidence="4 7" id="KW-0288">FMN</keyword>
<comment type="subunit">
    <text evidence="2 7">Homodimer.</text>
</comment>
<dbReference type="InterPro" id="IPR000659">
    <property type="entry name" value="Pyridox_Oxase"/>
</dbReference>
<feature type="binding site" evidence="7 9">
    <location>
        <begin position="139"/>
        <end position="140"/>
    </location>
    <ligand>
        <name>FMN</name>
        <dbReference type="ChEBI" id="CHEBI:58210"/>
    </ligand>
</feature>
<evidence type="ECO:0000259" key="10">
    <source>
        <dbReference type="Pfam" id="PF01243"/>
    </source>
</evidence>
<dbReference type="InterPro" id="IPR012349">
    <property type="entry name" value="Split_barrel_FMN-bd"/>
</dbReference>
<dbReference type="AlphaFoldDB" id="A0A1C3K558"/>
<keyword evidence="6 7" id="KW-0664">Pyridoxine biosynthesis</keyword>
<sequence>MSIADLRQTYDKNVLLEDQAASSPIDQFGLWFDQALAGKVPEPNAMTLATADAAGRPSARIVLLKGYDPDGFVFYTNYESRKGEDLAAQPWASLLFFWQALERQVRIEGPVEKVSAADSDAYYKVRPLGSRIGAWASKQSQPISRDELEARNAQYTASLGEDPPRPPHWGGYRLRPESMEFWQGRPSRLHDRLVYRRDDGGIWRVVRLSP</sequence>
<dbReference type="PANTHER" id="PTHR10851">
    <property type="entry name" value="PYRIDOXINE-5-PHOSPHATE OXIDASE"/>
    <property type="match status" value="1"/>
</dbReference>
<evidence type="ECO:0000256" key="1">
    <source>
        <dbReference type="ARBA" id="ARBA00007301"/>
    </source>
</evidence>
<feature type="domain" description="Pyridoxine 5'-phosphate oxidase dimerisation C-terminal" evidence="11">
    <location>
        <begin position="169"/>
        <end position="210"/>
    </location>
</feature>
<comment type="function">
    <text evidence="7">Catalyzes the oxidation of either pyridoxine 5'-phosphate (PNP) or pyridoxamine 5'-phosphate (PMP) into pyridoxal 5'-phosphate (PLP).</text>
</comment>
<dbReference type="EC" id="1.4.3.5" evidence="7"/>
<dbReference type="InterPro" id="IPR019740">
    <property type="entry name" value="Pyridox_Oxase_CS"/>
</dbReference>
<evidence type="ECO:0000256" key="8">
    <source>
        <dbReference type="PIRSR" id="PIRSR000190-1"/>
    </source>
</evidence>
<dbReference type="NCBIfam" id="NF004231">
    <property type="entry name" value="PRK05679.1"/>
    <property type="match status" value="1"/>
</dbReference>
<feature type="binding site" evidence="7 9">
    <location>
        <position position="82"/>
    </location>
    <ligand>
        <name>FMN</name>
        <dbReference type="ChEBI" id="CHEBI:58210"/>
    </ligand>
</feature>
<keyword evidence="3 7" id="KW-0285">Flavoprotein</keyword>
<comment type="pathway">
    <text evidence="7">Cofactor metabolism; pyridoxal 5'-phosphate salvage; pyridoxal 5'-phosphate from pyridoxine 5'-phosphate: step 1/1.</text>
</comment>
<feature type="binding site" evidence="7 8">
    <location>
        <position position="126"/>
    </location>
    <ligand>
        <name>substrate</name>
    </ligand>
</feature>
<dbReference type="Pfam" id="PF01243">
    <property type="entry name" value="PNPOx_N"/>
    <property type="match status" value="1"/>
</dbReference>
<dbReference type="UniPathway" id="UPA01068">
    <property type="reaction ID" value="UER00304"/>
</dbReference>
<dbReference type="RefSeq" id="WP_067756813.1">
    <property type="nucleotide sequence ID" value="NZ_LT907988.1"/>
</dbReference>
<dbReference type="Proteomes" id="UP000078558">
    <property type="component" value="Chromosome I"/>
</dbReference>
<comment type="cofactor">
    <cofactor evidence="7 9">
        <name>FMN</name>
        <dbReference type="ChEBI" id="CHEBI:58210"/>
    </cofactor>
    <text evidence="7 9">Binds 1 FMN per subunit.</text>
</comment>
<reference evidence="12 14" key="1">
    <citation type="submission" date="2016-06" db="EMBL/GenBank/DDBJ databases">
        <authorList>
            <person name="Kjaerup R.B."/>
            <person name="Dalgaard T.S."/>
            <person name="Juul-Madsen H.R."/>
        </authorList>
    </citation>
    <scope>NUCLEOTIDE SEQUENCE [LARGE SCALE GENOMIC DNA]</scope>
    <source>
        <strain evidence="12">Orrdi1</strain>
    </source>
</reference>
<evidence type="ECO:0000256" key="9">
    <source>
        <dbReference type="PIRSR" id="PIRSR000190-2"/>
    </source>
</evidence>
<keyword evidence="14" id="KW-1185">Reference proteome</keyword>
<comment type="catalytic activity">
    <reaction evidence="7">
        <text>pyridoxamine 5'-phosphate + O2 + H2O = pyridoxal 5'-phosphate + H2O2 + NH4(+)</text>
        <dbReference type="Rhea" id="RHEA:15817"/>
        <dbReference type="ChEBI" id="CHEBI:15377"/>
        <dbReference type="ChEBI" id="CHEBI:15379"/>
        <dbReference type="ChEBI" id="CHEBI:16240"/>
        <dbReference type="ChEBI" id="CHEBI:28938"/>
        <dbReference type="ChEBI" id="CHEBI:58451"/>
        <dbReference type="ChEBI" id="CHEBI:597326"/>
        <dbReference type="EC" id="1.4.3.5"/>
    </reaction>
</comment>
<reference evidence="13 14" key="2">
    <citation type="submission" date="2017-08" db="EMBL/GenBank/DDBJ databases">
        <authorList>
            <person name="de Groot N.N."/>
        </authorList>
    </citation>
    <scope>NUCLEOTIDE SEQUENCE [LARGE SCALE GENOMIC DNA]</scope>
    <source>
        <strain evidence="13">Orrdi1</strain>
    </source>
</reference>
<protein>
    <recommendedName>
        <fullName evidence="7">Pyridoxine/pyridoxamine 5'-phosphate oxidase</fullName>
        <ecNumber evidence="7">1.4.3.5</ecNumber>
    </recommendedName>
    <alternativeName>
        <fullName evidence="7">PNP/PMP oxidase</fullName>
        <shortName evidence="7">PNPOx</shortName>
    </alternativeName>
    <alternativeName>
        <fullName evidence="7">Pyridoxal 5'-phosphate synthase</fullName>
    </alternativeName>
</protein>
<dbReference type="PANTHER" id="PTHR10851:SF0">
    <property type="entry name" value="PYRIDOXINE-5'-PHOSPHATE OXIDASE"/>
    <property type="match status" value="1"/>
</dbReference>
<evidence type="ECO:0000256" key="2">
    <source>
        <dbReference type="ARBA" id="ARBA00011738"/>
    </source>
</evidence>
<dbReference type="EMBL" id="FLRC01000036">
    <property type="protein sequence ID" value="SBT26650.1"/>
    <property type="molecule type" value="Genomic_DNA"/>
</dbReference>
<keyword evidence="5 7" id="KW-0560">Oxidoreductase</keyword>
<proteinExistence type="inferred from homology"/>
<dbReference type="OrthoDB" id="9780392at2"/>
<evidence type="ECO:0000259" key="11">
    <source>
        <dbReference type="Pfam" id="PF10590"/>
    </source>
</evidence>
<dbReference type="EMBL" id="LT907988">
    <property type="protein sequence ID" value="SOE51216.1"/>
    <property type="molecule type" value="Genomic_DNA"/>
</dbReference>
<evidence type="ECO:0000313" key="12">
    <source>
        <dbReference type="EMBL" id="SBT26650.1"/>
    </source>
</evidence>
<feature type="binding site" evidence="7 9">
    <location>
        <position position="81"/>
    </location>
    <ligand>
        <name>FMN</name>
        <dbReference type="ChEBI" id="CHEBI:58210"/>
    </ligand>
</feature>
<feature type="binding site" evidence="7 9">
    <location>
        <position position="104"/>
    </location>
    <ligand>
        <name>FMN</name>
        <dbReference type="ChEBI" id="CHEBI:58210"/>
    </ligand>
</feature>
<dbReference type="STRING" id="1851544.ODI_02303"/>
<comment type="similarity">
    <text evidence="1 7">Belongs to the pyridoxamine 5'-phosphate oxidase family.</text>
</comment>
<feature type="binding site" evidence="7 9">
    <location>
        <position position="182"/>
    </location>
    <ligand>
        <name>FMN</name>
        <dbReference type="ChEBI" id="CHEBI:58210"/>
    </ligand>
</feature>
<evidence type="ECO:0000256" key="7">
    <source>
        <dbReference type="HAMAP-Rule" id="MF_01629"/>
    </source>
</evidence>
<evidence type="ECO:0000256" key="6">
    <source>
        <dbReference type="ARBA" id="ARBA00023096"/>
    </source>
</evidence>
<feature type="binding site" evidence="7 8">
    <location>
        <position position="65"/>
    </location>
    <ligand>
        <name>substrate</name>
    </ligand>
</feature>
<dbReference type="InterPro" id="IPR019576">
    <property type="entry name" value="Pyridoxamine_oxidase_dimer_C"/>
</dbReference>
<feature type="binding site" evidence="7 8">
    <location>
        <begin position="188"/>
        <end position="190"/>
    </location>
    <ligand>
        <name>substrate</name>
    </ligand>
</feature>
<dbReference type="FunFam" id="2.30.110.10:FF:000020">
    <property type="entry name" value="PNPO isoform 11"/>
    <property type="match status" value="1"/>
</dbReference>
<comment type="pathway">
    <text evidence="7">Cofactor metabolism; pyridoxal 5'-phosphate salvage; pyridoxal 5'-phosphate from pyridoxamine 5'-phosphate: step 1/1.</text>
</comment>
<dbReference type="NCBIfam" id="TIGR00558">
    <property type="entry name" value="pdxH"/>
    <property type="match status" value="1"/>
</dbReference>
<organism evidence="12 14">
    <name type="scientific">Orrella dioscoreae</name>
    <dbReference type="NCBI Taxonomy" id="1851544"/>
    <lineage>
        <taxon>Bacteria</taxon>
        <taxon>Pseudomonadati</taxon>
        <taxon>Pseudomonadota</taxon>
        <taxon>Betaproteobacteria</taxon>
        <taxon>Burkholderiales</taxon>
        <taxon>Alcaligenaceae</taxon>
        <taxon>Orrella</taxon>
    </lineage>
</organism>
<evidence type="ECO:0000256" key="5">
    <source>
        <dbReference type="ARBA" id="ARBA00023002"/>
    </source>
</evidence>
<feature type="binding site" evidence="7 8">
    <location>
        <position position="122"/>
    </location>
    <ligand>
        <name>substrate</name>
    </ligand>
</feature>
<dbReference type="InterPro" id="IPR011576">
    <property type="entry name" value="Pyridox_Oxase_N"/>
</dbReference>
<feature type="binding site" evidence="7 9">
    <location>
        <position position="192"/>
    </location>
    <ligand>
        <name>FMN</name>
        <dbReference type="ChEBI" id="CHEBI:58210"/>
    </ligand>
</feature>
<dbReference type="PIRSF" id="PIRSF000190">
    <property type="entry name" value="Pyd_amn-ph_oxd"/>
    <property type="match status" value="1"/>
</dbReference>
<dbReference type="PROSITE" id="PS01064">
    <property type="entry name" value="PYRIDOX_OXIDASE"/>
    <property type="match status" value="1"/>
</dbReference>
<dbReference type="GO" id="GO:0010181">
    <property type="term" value="F:FMN binding"/>
    <property type="evidence" value="ECO:0007669"/>
    <property type="project" value="UniProtKB-UniRule"/>
</dbReference>
<evidence type="ECO:0000256" key="3">
    <source>
        <dbReference type="ARBA" id="ARBA00022630"/>
    </source>
</evidence>
<feature type="domain" description="Pyridoxamine 5'-phosphate oxidase N-terminal" evidence="10">
    <location>
        <begin position="33"/>
        <end position="148"/>
    </location>
</feature>
<dbReference type="HAMAP" id="MF_01629">
    <property type="entry name" value="PdxH"/>
    <property type="match status" value="1"/>
</dbReference>
<dbReference type="GO" id="GO:0004733">
    <property type="term" value="F:pyridoxamine phosphate oxidase activity"/>
    <property type="evidence" value="ECO:0007669"/>
    <property type="project" value="UniProtKB-UniRule"/>
</dbReference>
<dbReference type="GO" id="GO:0008615">
    <property type="term" value="P:pyridoxine biosynthetic process"/>
    <property type="evidence" value="ECO:0007669"/>
    <property type="project" value="UniProtKB-UniRule"/>
</dbReference>
<evidence type="ECO:0000313" key="14">
    <source>
        <dbReference type="Proteomes" id="UP000078558"/>
    </source>
</evidence>